<dbReference type="NCBIfam" id="NF002003">
    <property type="entry name" value="PRK00802.1-3"/>
    <property type="match status" value="1"/>
</dbReference>
<dbReference type="SUPFAM" id="SSF50486">
    <property type="entry name" value="FMT C-terminal domain-like"/>
    <property type="match status" value="1"/>
</dbReference>
<comment type="similarity">
    <text evidence="1 5">Belongs to the DNA glycosylase MPG family.</text>
</comment>
<keyword evidence="2 5" id="KW-0227">DNA damage</keyword>
<dbReference type="InterPro" id="IPR003180">
    <property type="entry name" value="MPG"/>
</dbReference>
<dbReference type="HAMAP" id="MF_00527">
    <property type="entry name" value="3MGH"/>
    <property type="match status" value="1"/>
</dbReference>
<name>A0ABV6C3C9_9ACTN</name>
<keyword evidence="3 5" id="KW-0378">Hydrolase</keyword>
<reference evidence="6 7" key="1">
    <citation type="submission" date="2024-09" db="EMBL/GenBank/DDBJ databases">
        <authorList>
            <person name="Sun Q."/>
            <person name="Mori K."/>
        </authorList>
    </citation>
    <scope>NUCLEOTIDE SEQUENCE [LARGE SCALE GENOMIC DNA]</scope>
    <source>
        <strain evidence="6 7">JCM 15389</strain>
    </source>
</reference>
<dbReference type="PANTHER" id="PTHR10429:SF0">
    <property type="entry name" value="DNA-3-METHYLADENINE GLYCOSYLASE"/>
    <property type="match status" value="1"/>
</dbReference>
<organism evidence="6 7">
    <name type="scientific">Aciditerrimonas ferrireducens</name>
    <dbReference type="NCBI Taxonomy" id="667306"/>
    <lineage>
        <taxon>Bacteria</taxon>
        <taxon>Bacillati</taxon>
        <taxon>Actinomycetota</taxon>
        <taxon>Acidimicrobiia</taxon>
        <taxon>Acidimicrobiales</taxon>
        <taxon>Acidimicrobiaceae</taxon>
        <taxon>Aciditerrimonas</taxon>
    </lineage>
</organism>
<dbReference type="Gene3D" id="3.10.300.10">
    <property type="entry name" value="Methylpurine-DNA glycosylase (MPG)"/>
    <property type="match status" value="1"/>
</dbReference>
<evidence type="ECO:0000256" key="5">
    <source>
        <dbReference type="HAMAP-Rule" id="MF_00527"/>
    </source>
</evidence>
<dbReference type="Pfam" id="PF02245">
    <property type="entry name" value="Pur_DNA_glyco"/>
    <property type="match status" value="1"/>
</dbReference>
<evidence type="ECO:0000256" key="4">
    <source>
        <dbReference type="ARBA" id="ARBA00023204"/>
    </source>
</evidence>
<protein>
    <recommendedName>
        <fullName evidence="5">Putative 3-methyladenine DNA glycosylase</fullName>
        <ecNumber evidence="5">3.2.2.-</ecNumber>
    </recommendedName>
</protein>
<dbReference type="InterPro" id="IPR036995">
    <property type="entry name" value="MPG_sf"/>
</dbReference>
<dbReference type="EC" id="3.2.2.-" evidence="5"/>
<dbReference type="EMBL" id="JBHLYQ010000080">
    <property type="protein sequence ID" value="MFC0082215.1"/>
    <property type="molecule type" value="Genomic_DNA"/>
</dbReference>
<evidence type="ECO:0000313" key="7">
    <source>
        <dbReference type="Proteomes" id="UP001589788"/>
    </source>
</evidence>
<keyword evidence="4 5" id="KW-0234">DNA repair</keyword>
<keyword evidence="7" id="KW-1185">Reference proteome</keyword>
<evidence type="ECO:0000256" key="2">
    <source>
        <dbReference type="ARBA" id="ARBA00022763"/>
    </source>
</evidence>
<dbReference type="Proteomes" id="UP001589788">
    <property type="component" value="Unassembled WGS sequence"/>
</dbReference>
<comment type="caution">
    <text evidence="6">The sequence shown here is derived from an EMBL/GenBank/DDBJ whole genome shotgun (WGS) entry which is preliminary data.</text>
</comment>
<proteinExistence type="inferred from homology"/>
<gene>
    <name evidence="6" type="ORF">ACFFRE_08665</name>
</gene>
<keyword evidence="6" id="KW-0326">Glycosidase</keyword>
<accession>A0ABV6C3C9</accession>
<evidence type="ECO:0000256" key="3">
    <source>
        <dbReference type="ARBA" id="ARBA00022801"/>
    </source>
</evidence>
<dbReference type="InterPro" id="IPR011034">
    <property type="entry name" value="Formyl_transferase-like_C_sf"/>
</dbReference>
<dbReference type="PANTHER" id="PTHR10429">
    <property type="entry name" value="DNA-3-METHYLADENINE GLYCOSYLASE"/>
    <property type="match status" value="1"/>
</dbReference>
<dbReference type="NCBIfam" id="TIGR00567">
    <property type="entry name" value="3mg"/>
    <property type="match status" value="1"/>
</dbReference>
<dbReference type="CDD" id="cd00540">
    <property type="entry name" value="AAG"/>
    <property type="match status" value="1"/>
</dbReference>
<dbReference type="GO" id="GO:0016798">
    <property type="term" value="F:hydrolase activity, acting on glycosyl bonds"/>
    <property type="evidence" value="ECO:0007669"/>
    <property type="project" value="UniProtKB-KW"/>
</dbReference>
<dbReference type="RefSeq" id="WP_377789718.1">
    <property type="nucleotide sequence ID" value="NZ_JBHLYQ010000080.1"/>
</dbReference>
<evidence type="ECO:0000256" key="1">
    <source>
        <dbReference type="ARBA" id="ARBA00009232"/>
    </source>
</evidence>
<sequence>MAGARSLLADASPPSPALLARPPLEVAPWLLGTILVRRDRRGEVVAAGRIVEAEAYGGADDPASHAARGPTARNGTMFGPPGRLYVYFTYGMHWCCNVVAHRPGEAGAVLLRALEPLLGEDRMAARRPRARRPQDLTAGPARLTQALDLDGRLDGVDLLDPGAPVGLLDDGWRPASWLACRRIGIRQAADRPWRFVVPGSAYLSRPPTLA</sequence>
<evidence type="ECO:0000313" key="6">
    <source>
        <dbReference type="EMBL" id="MFC0082215.1"/>
    </source>
</evidence>